<accession>A0ABW1K4B4</accession>
<dbReference type="EMBL" id="JBHSPR010000007">
    <property type="protein sequence ID" value="MFC6016066.1"/>
    <property type="molecule type" value="Genomic_DNA"/>
</dbReference>
<dbReference type="InterPro" id="IPR025295">
    <property type="entry name" value="eCIS_core_dom"/>
</dbReference>
<gene>
    <name evidence="3" type="ORF">ACFP2T_07655</name>
</gene>
<evidence type="ECO:0000313" key="4">
    <source>
        <dbReference type="Proteomes" id="UP001596203"/>
    </source>
</evidence>
<dbReference type="Proteomes" id="UP001596203">
    <property type="component" value="Unassembled WGS sequence"/>
</dbReference>
<name>A0ABW1K4B4_9ACTN</name>
<protein>
    <submittedName>
        <fullName evidence="3">DUF4157 domain-containing protein</fullName>
    </submittedName>
</protein>
<evidence type="ECO:0000313" key="3">
    <source>
        <dbReference type="EMBL" id="MFC6016066.1"/>
    </source>
</evidence>
<reference evidence="4" key="1">
    <citation type="journal article" date="2019" name="Int. J. Syst. Evol. Microbiol.">
        <title>The Global Catalogue of Microorganisms (GCM) 10K type strain sequencing project: providing services to taxonomists for standard genome sequencing and annotation.</title>
        <authorList>
            <consortium name="The Broad Institute Genomics Platform"/>
            <consortium name="The Broad Institute Genome Sequencing Center for Infectious Disease"/>
            <person name="Wu L."/>
            <person name="Ma J."/>
        </authorList>
    </citation>
    <scope>NUCLEOTIDE SEQUENCE [LARGE SCALE GENOMIC DNA]</scope>
    <source>
        <strain evidence="4">ZS-35-S2</strain>
    </source>
</reference>
<dbReference type="RefSeq" id="WP_377419087.1">
    <property type="nucleotide sequence ID" value="NZ_JBHSPR010000007.1"/>
</dbReference>
<sequence length="1237" mass="131775">MKQFTREDMSAAEPVRQHATATVQARRVPGGPVPVSYGGNAAIRRLVTGGPSGGHAGGGAGLALLSGAGGGALSRFGAGFAQAKLSVSQPGDPMEREADAMAARVAAGPGSYAPASTLSVARAPVSTAASDGASGDGPGTGVSPALESLIRDPGGGDPLPPEVRERIESHLGVALGGVQVHAGPAAQDAAVSLHARAFTFGNHIFLGPGESPSDVALMAHEATHVVQQQAVNVYRDWVHRSSDGLLPDFIADAARSYARSLPGYDMLTVVAGYDPIADRAVERTPENLVRGVIGLVPFGNHIADKLLELEILQDAFALVDRGLVEHNLTLARISGDIDRAWDEIDVLNGLDANQAIIARYIDALFSDALAFARSLVDTVLQMIREAAVGLAETYLADTPVWALAKKVIHYDPLRGTPVEATTVEILTDFLTLIGKQDTVAQMQERGTLQQTADWIDTQVARFLSLVAELGALFEAGWAAIQPANIANLPENLSKLARDAVGLVQRVAAFATDVVAAVLRIIKNALLGWLSGEAHKLPGFRLLTVILGENPFTHEAVPRTAANLIGGFIALLPNGEATYQQLAEAGVIAEAGARIEGAMARLGISLDLITNTFLGVWNMLTLEDLLNPVGAFVRVLEKFGEPLARIVEFVAEVMKVVIELILRLMNFPSDLLGSIISNAMQAIDDIQRDPVGFLVNMLEALKAGISGFFDHVLTYLLDGLASWLFRGLGQLGITKPADYSLGSILDLVLQVLGITAELLWKKLGEQIGEDNVRKIRGAIDTLTGVWTFIKDVQEGGVAALWKHVESQLGNLWDTLLGMAKDWIVSEIIDKAAAKLLSMLDPTGVMAVVNSAIAFFNAVQSAIEYLRDILEIVNDYVSTLAAVAAGSIAPGAAKIERGLANAVPVAIGFLANQVGLGNVPEKVVEIIQGLRELVDQALTWLFEQAKRLGQAALAALGLGSAGDDKTAGQENQGGVESPFDIEGFGHKIHLPDGTGPRPLMVSSTPQPIAQLVATIMSVVHPPKQAKAQGLASQIAVLLHQVEMIGPQPNPQHLQVLLNQISELIKELVFQVQWRVIGRPFGKNVAAAWYQVNGERGTVAAVSGTGLNQPLWRNNENLTAEDYELGKNIFFSTLVIDSRRTPRTGEAPRGIPRHTDSELKILEYVAQKFAKRDEAPSTDSVRNDEVYPNVHGTVHLSTNFVMCESCAFAVAQFHRLFAGNVEVIAGDVEPHQVEYADLPN</sequence>
<feature type="domain" description="eCIS core" evidence="2">
    <location>
        <begin position="158"/>
        <end position="230"/>
    </location>
</feature>
<proteinExistence type="predicted"/>
<comment type="caution">
    <text evidence="3">The sequence shown here is derived from an EMBL/GenBank/DDBJ whole genome shotgun (WGS) entry which is preliminary data.</text>
</comment>
<evidence type="ECO:0000259" key="2">
    <source>
        <dbReference type="Pfam" id="PF13699"/>
    </source>
</evidence>
<dbReference type="Pfam" id="PF13699">
    <property type="entry name" value="eCIS_core"/>
    <property type="match status" value="1"/>
</dbReference>
<evidence type="ECO:0000256" key="1">
    <source>
        <dbReference type="SAM" id="MobiDB-lite"/>
    </source>
</evidence>
<feature type="region of interest" description="Disordered" evidence="1">
    <location>
        <begin position="127"/>
        <end position="160"/>
    </location>
</feature>
<keyword evidence="4" id="KW-1185">Reference proteome</keyword>
<organism evidence="3 4">
    <name type="scientific">Plantactinospora solaniradicis</name>
    <dbReference type="NCBI Taxonomy" id="1723736"/>
    <lineage>
        <taxon>Bacteria</taxon>
        <taxon>Bacillati</taxon>
        <taxon>Actinomycetota</taxon>
        <taxon>Actinomycetes</taxon>
        <taxon>Micromonosporales</taxon>
        <taxon>Micromonosporaceae</taxon>
        <taxon>Plantactinospora</taxon>
    </lineage>
</organism>